<comment type="subcellular location">
    <subcellularLocation>
        <location evidence="1">Membrane</location>
        <topology evidence="1">Multi-pass membrane protein</topology>
    </subcellularLocation>
</comment>
<feature type="transmembrane region" description="Helical" evidence="6">
    <location>
        <begin position="814"/>
        <end position="835"/>
    </location>
</feature>
<reference evidence="8 9" key="1">
    <citation type="journal article" date="2017" name="G3 (Bethesda)">
        <title>First Draft Genome Sequence of the Pathogenic Fungus Lomentospora prolificans (Formerly Scedosporium prolificans).</title>
        <authorList>
            <person name="Luo R."/>
            <person name="Zimin A."/>
            <person name="Workman R."/>
            <person name="Fan Y."/>
            <person name="Pertea G."/>
            <person name="Grossman N."/>
            <person name="Wear M.P."/>
            <person name="Jia B."/>
            <person name="Miller H."/>
            <person name="Casadevall A."/>
            <person name="Timp W."/>
            <person name="Zhang S.X."/>
            <person name="Salzberg S.L."/>
        </authorList>
    </citation>
    <scope>NUCLEOTIDE SEQUENCE [LARGE SCALE GENOMIC DNA]</scope>
    <source>
        <strain evidence="8 9">JHH-5317</strain>
    </source>
</reference>
<feature type="domain" description="Integral membrane bound transporter" evidence="7">
    <location>
        <begin position="693"/>
        <end position="830"/>
    </location>
</feature>
<dbReference type="Proteomes" id="UP000233524">
    <property type="component" value="Unassembled WGS sequence"/>
</dbReference>
<name>A0A2N3MZZ6_9PEZI</name>
<dbReference type="PANTHER" id="PTHR47804">
    <property type="entry name" value="60S RIBOSOMAL PROTEIN L19"/>
    <property type="match status" value="1"/>
</dbReference>
<evidence type="ECO:0000256" key="6">
    <source>
        <dbReference type="SAM" id="Phobius"/>
    </source>
</evidence>
<evidence type="ECO:0000256" key="1">
    <source>
        <dbReference type="ARBA" id="ARBA00004141"/>
    </source>
</evidence>
<dbReference type="InParanoid" id="A0A2N3MZZ6"/>
<feature type="transmembrane region" description="Helical" evidence="6">
    <location>
        <begin position="210"/>
        <end position="227"/>
    </location>
</feature>
<keyword evidence="3 6" id="KW-1133">Transmembrane helix</keyword>
<keyword evidence="2 6" id="KW-0812">Transmembrane</keyword>
<comment type="caution">
    <text evidence="8">The sequence shown here is derived from an EMBL/GenBank/DDBJ whole genome shotgun (WGS) entry which is preliminary data.</text>
</comment>
<accession>A0A2N3MZZ6</accession>
<proteinExistence type="predicted"/>
<keyword evidence="4 6" id="KW-0472">Membrane</keyword>
<dbReference type="AlphaFoldDB" id="A0A2N3MZZ6"/>
<dbReference type="GO" id="GO:0016020">
    <property type="term" value="C:membrane"/>
    <property type="evidence" value="ECO:0007669"/>
    <property type="project" value="UniProtKB-SubCell"/>
</dbReference>
<gene>
    <name evidence="8" type="ORF">jhhlp_007577</name>
</gene>
<protein>
    <recommendedName>
        <fullName evidence="7">Integral membrane bound transporter domain-containing protein</fullName>
    </recommendedName>
</protein>
<feature type="transmembrane region" description="Helical" evidence="6">
    <location>
        <begin position="149"/>
        <end position="174"/>
    </location>
</feature>
<keyword evidence="9" id="KW-1185">Reference proteome</keyword>
<dbReference type="InterPro" id="IPR049453">
    <property type="entry name" value="Memb_transporter_dom"/>
</dbReference>
<evidence type="ECO:0000256" key="2">
    <source>
        <dbReference type="ARBA" id="ARBA00022692"/>
    </source>
</evidence>
<dbReference type="Pfam" id="PF13515">
    <property type="entry name" value="FUSC_2"/>
    <property type="match status" value="1"/>
</dbReference>
<evidence type="ECO:0000259" key="7">
    <source>
        <dbReference type="Pfam" id="PF13515"/>
    </source>
</evidence>
<dbReference type="VEuPathDB" id="FungiDB:jhhlp_007577"/>
<feature type="transmembrane region" description="Helical" evidence="6">
    <location>
        <begin position="698"/>
        <end position="715"/>
    </location>
</feature>
<feature type="region of interest" description="Disordered" evidence="5">
    <location>
        <begin position="1013"/>
        <end position="1104"/>
    </location>
</feature>
<dbReference type="STRING" id="41688.A0A2N3MZZ6"/>
<evidence type="ECO:0000256" key="5">
    <source>
        <dbReference type="SAM" id="MobiDB-lite"/>
    </source>
</evidence>
<feature type="transmembrane region" description="Helical" evidence="6">
    <location>
        <begin position="180"/>
        <end position="203"/>
    </location>
</feature>
<organism evidence="8 9">
    <name type="scientific">Lomentospora prolificans</name>
    <dbReference type="NCBI Taxonomy" id="41688"/>
    <lineage>
        <taxon>Eukaryota</taxon>
        <taxon>Fungi</taxon>
        <taxon>Dikarya</taxon>
        <taxon>Ascomycota</taxon>
        <taxon>Pezizomycotina</taxon>
        <taxon>Sordariomycetes</taxon>
        <taxon>Hypocreomycetidae</taxon>
        <taxon>Microascales</taxon>
        <taxon>Microascaceae</taxon>
        <taxon>Lomentospora</taxon>
    </lineage>
</organism>
<dbReference type="OrthoDB" id="68611at2759"/>
<sequence length="1160" mass="129025">MASDTPAATSWVPRRPSRRNRLQTGTYIIPSTGQRARRNLTLRSSPVSNENSRTNSFHSVFTRGHVPIRQRIEALIYNIVSLCSLAWAWLQSPNGKAVLKCSIAYVLGTTATFWEPFADFLGRLDGKHIVATITVYFHPARTVGSMLEAILISIAAVLFAQIVSFASMATSLLLSTKLGMVALARFVVLIVFIGGGLGFVGWVKQKFSRPLVNVACTLASIAIITPITKEEVVYGGQFSTAKNEQVLKMLLLGITITSAVNMLIWRSSARRALRRAMSLGVVSLGDMLAAITRGFLTGSEDELTSTEFATTFDQYTVAHDTISSSLRESKFEYYFLGREKQYFAAKAIVASIEKLSQAVGGLRSACDAQFVLIKEPPIDQASRALSPTPSIARRPTLTRAVSSFLRHTREGMASLDAISESVEADQSPVMSPEPIFSDSMSTAGFRMPSEIFEVFINTLGPSMKSLAYTLSEILRQPPFTIAPRGGFEILVNDNFKTSLTEALALYEQARASALQDLYDNIELEKSRSEDVQADIEEVAAACSHFSYSLQTVAHEISAYLDAIDDFKFVVDANFRSWQWLQFWTYVWKPRKAGSIAMADIESDALLVPRQRTVRPIRKSAVPKGIPDEMLRRRDNYNWDAAGDTSDLVRRVAKKFMGLLRWLTRDDILFGIKVGIGAIAWAAFAFIPTTRPTYKQWRGEWGLLSYMIVIATTVGASNTTSLARFRGTIIGAICALTGWVISDGDAWILAFFCWLMSLYNFFLVFETKSGQLARMTLLTWNVSVLYAFSLARELYDDDQDDLDEDSRPLIFDICFHRFIAVTLGIVWGLVVCRIIWPLSGRKKFREGVSVLYLQLGLIWKRGPLAVLLRGGDNPTSYLRTGEQAALRRYTQKLETLRTAAQSEFSLRGPFPKEPYARIMQSTNRILDGFHAMNLATMRRAHLSPGERALLQFTAPERAILCDRICHVCQVIASSVMLEYPLTDAIPSITGVKDRLLSKMHQIRKQQAEMVERELEMRSNLERTDSKQRKDSGDLAEAAASPRYSTKKAAIPGDEQEENDITSQASHSPVRQRRRIPSPYAERSGSRGRSGARAGHSVRDTPPGGAALDATASDFVVVKERDFSLVYIYTLLTAQVADELGKVLKEVEGLFGVLSEEALLLQ</sequence>
<evidence type="ECO:0000313" key="8">
    <source>
        <dbReference type="EMBL" id="PKS05748.1"/>
    </source>
</evidence>
<feature type="transmembrane region" description="Helical" evidence="6">
    <location>
        <begin position="667"/>
        <end position="686"/>
    </location>
</feature>
<feature type="compositionally biased region" description="Basic and acidic residues" evidence="5">
    <location>
        <begin position="1013"/>
        <end position="1031"/>
    </location>
</feature>
<feature type="transmembrane region" description="Helical" evidence="6">
    <location>
        <begin position="722"/>
        <end position="740"/>
    </location>
</feature>
<evidence type="ECO:0000256" key="4">
    <source>
        <dbReference type="ARBA" id="ARBA00023136"/>
    </source>
</evidence>
<dbReference type="EMBL" id="NLAX01001139">
    <property type="protein sequence ID" value="PKS05748.1"/>
    <property type="molecule type" value="Genomic_DNA"/>
</dbReference>
<feature type="transmembrane region" description="Helical" evidence="6">
    <location>
        <begin position="247"/>
        <end position="265"/>
    </location>
</feature>
<dbReference type="PANTHER" id="PTHR47804:SF1">
    <property type="entry name" value="DUF2421 DOMAIN-CONTAINING PROTEIN"/>
    <property type="match status" value="1"/>
</dbReference>
<dbReference type="InterPro" id="IPR052430">
    <property type="entry name" value="IVT-Associated"/>
</dbReference>
<feature type="transmembrane region" description="Helical" evidence="6">
    <location>
        <begin position="746"/>
        <end position="764"/>
    </location>
</feature>
<evidence type="ECO:0000256" key="3">
    <source>
        <dbReference type="ARBA" id="ARBA00022989"/>
    </source>
</evidence>
<evidence type="ECO:0000313" key="9">
    <source>
        <dbReference type="Proteomes" id="UP000233524"/>
    </source>
</evidence>